<gene>
    <name evidence="1" type="ORF">CWB74_08760</name>
</gene>
<organism evidence="1 2">
    <name type="scientific">Pseudoalteromonas piscicida</name>
    <dbReference type="NCBI Taxonomy" id="43662"/>
    <lineage>
        <taxon>Bacteria</taxon>
        <taxon>Pseudomonadati</taxon>
        <taxon>Pseudomonadota</taxon>
        <taxon>Gammaproteobacteria</taxon>
        <taxon>Alteromonadales</taxon>
        <taxon>Pseudoalteromonadaceae</taxon>
        <taxon>Pseudoalteromonas</taxon>
    </lineage>
</organism>
<dbReference type="EMBL" id="PNEL01000021">
    <property type="protein sequence ID" value="TMN78341.1"/>
    <property type="molecule type" value="Genomic_DNA"/>
</dbReference>
<name>A0AAQ2EUX2_PSEO7</name>
<dbReference type="Proteomes" id="UP000305423">
    <property type="component" value="Unassembled WGS sequence"/>
</dbReference>
<reference evidence="2" key="2">
    <citation type="submission" date="2019-06" db="EMBL/GenBank/DDBJ databases">
        <title>Co-occurence of chitin degradation, pigmentation and bioactivity in marine Pseudoalteromonas.</title>
        <authorList>
            <person name="Sonnenschein E.C."/>
            <person name="Bech P.K."/>
        </authorList>
    </citation>
    <scope>NUCLEOTIDE SEQUENCE [LARGE SCALE GENOMIC DNA]</scope>
    <source>
        <strain evidence="2">S1607</strain>
    </source>
</reference>
<evidence type="ECO:0000313" key="2">
    <source>
        <dbReference type="Proteomes" id="UP000305423"/>
    </source>
</evidence>
<proteinExistence type="predicted"/>
<dbReference type="AlphaFoldDB" id="A0AAQ2EUX2"/>
<accession>A0AAQ2EUX2</accession>
<dbReference type="RefSeq" id="WP_045962868.1">
    <property type="nucleotide sequence ID" value="NZ_JXXW01000017.1"/>
</dbReference>
<comment type="caution">
    <text evidence="1">The sequence shown here is derived from an EMBL/GenBank/DDBJ whole genome shotgun (WGS) entry which is preliminary data.</text>
</comment>
<sequence length="287" mass="33029">MAVVDERTFSDLFTDKYPHIFTENAELEISGLADGNRAEHKKVRQGFVDAFKRDNPEKFDKVQNNHINKSNITNFLQHGITELLSYREQQLKEYISKQNDAFKHIVLLFAAKLISVIDVKTIQKFAENDVEIREALHASYQKVEDALEANCINRVGDLLEDKKVRASILMNAAKSAKKQGLKFDPSEYIPNYECYNKKLHGNPVVYLKKHFGEFLASCNEEKIDYLYRGDIVFIDSKLSNALYGSYQTEFESLVHRAGKKSATEVRGMTERGEYKFKKISSLTRNSH</sequence>
<protein>
    <submittedName>
        <fullName evidence="1">Uncharacterized protein</fullName>
    </submittedName>
</protein>
<evidence type="ECO:0000313" key="1">
    <source>
        <dbReference type="EMBL" id="TMN78341.1"/>
    </source>
</evidence>
<reference evidence="1 2" key="1">
    <citation type="submission" date="2017-12" db="EMBL/GenBank/DDBJ databases">
        <authorList>
            <person name="Paulsen S."/>
            <person name="Gram L.K."/>
        </authorList>
    </citation>
    <scope>NUCLEOTIDE SEQUENCE [LARGE SCALE GENOMIC DNA]</scope>
    <source>
        <strain evidence="1 2">S1607</strain>
    </source>
</reference>